<keyword evidence="2" id="KW-1185">Reference proteome</keyword>
<protein>
    <submittedName>
        <fullName evidence="1">Uncharacterized protein</fullName>
    </submittedName>
</protein>
<reference evidence="1 2" key="1">
    <citation type="submission" date="2017-09" db="EMBL/GenBank/DDBJ databases">
        <authorList>
            <person name="Ehlers B."/>
            <person name="Leendertz F.H."/>
        </authorList>
    </citation>
    <scope>NUCLEOTIDE SEQUENCE [LARGE SCALE GENOMIC DNA]</scope>
    <source>
        <strain evidence="1 2">CGMCC 4.6857</strain>
    </source>
</reference>
<dbReference type="EMBL" id="OBDY01000028">
    <property type="protein sequence ID" value="SNY65400.1"/>
    <property type="molecule type" value="Genomic_DNA"/>
</dbReference>
<dbReference type="Proteomes" id="UP000219612">
    <property type="component" value="Unassembled WGS sequence"/>
</dbReference>
<proteinExistence type="predicted"/>
<gene>
    <name evidence="1" type="ORF">SAMN05421748_12843</name>
</gene>
<accession>A0A285JYN2</accession>
<sequence length="69" mass="8238">MIKVWRSAQSEVEYRRSVRQISLGIAFIRYWELRREDVDKNFPDETEQSPGAVKRLFGQAQAWLRSPVR</sequence>
<evidence type="ECO:0000313" key="1">
    <source>
        <dbReference type="EMBL" id="SNY65400.1"/>
    </source>
</evidence>
<evidence type="ECO:0000313" key="2">
    <source>
        <dbReference type="Proteomes" id="UP000219612"/>
    </source>
</evidence>
<name>A0A285JYN2_9ACTN</name>
<organism evidence="1 2">
    <name type="scientific">Paractinoplanes atraurantiacus</name>
    <dbReference type="NCBI Taxonomy" id="1036182"/>
    <lineage>
        <taxon>Bacteria</taxon>
        <taxon>Bacillati</taxon>
        <taxon>Actinomycetota</taxon>
        <taxon>Actinomycetes</taxon>
        <taxon>Micromonosporales</taxon>
        <taxon>Micromonosporaceae</taxon>
        <taxon>Paractinoplanes</taxon>
    </lineage>
</organism>
<dbReference type="AlphaFoldDB" id="A0A285JYN2"/>